<keyword evidence="3 5" id="KW-1133">Transmembrane helix</keyword>
<comment type="caution">
    <text evidence="7">The sequence shown here is derived from an EMBL/GenBank/DDBJ whole genome shotgun (WGS) entry which is preliminary data.</text>
</comment>
<reference evidence="7" key="1">
    <citation type="submission" date="2020-05" db="EMBL/GenBank/DDBJ databases">
        <title>Phylogenomic resolution of chytrid fungi.</title>
        <authorList>
            <person name="Stajich J.E."/>
            <person name="Amses K."/>
            <person name="Simmons R."/>
            <person name="Seto K."/>
            <person name="Myers J."/>
            <person name="Bonds A."/>
            <person name="Quandt C.A."/>
            <person name="Barry K."/>
            <person name="Liu P."/>
            <person name="Grigoriev I."/>
            <person name="Longcore J.E."/>
            <person name="James T.Y."/>
        </authorList>
    </citation>
    <scope>NUCLEOTIDE SEQUENCE</scope>
    <source>
        <strain evidence="7">JEL0513</strain>
    </source>
</reference>
<feature type="transmembrane region" description="Helical" evidence="5">
    <location>
        <begin position="21"/>
        <end position="45"/>
    </location>
</feature>
<dbReference type="InterPro" id="IPR025256">
    <property type="entry name" value="TM7S3/TM198-like_dom"/>
</dbReference>
<keyword evidence="8" id="KW-1185">Reference proteome</keyword>
<name>A0AAD5XFX7_9FUNG</name>
<dbReference type="GO" id="GO:0016020">
    <property type="term" value="C:membrane"/>
    <property type="evidence" value="ECO:0007669"/>
    <property type="project" value="UniProtKB-SubCell"/>
</dbReference>
<protein>
    <recommendedName>
        <fullName evidence="6">TM7S3/TM198-like domain-containing protein</fullName>
    </recommendedName>
</protein>
<dbReference type="Proteomes" id="UP001211907">
    <property type="component" value="Unassembled WGS sequence"/>
</dbReference>
<sequence>MKKVIQCTTTGGFLYQKCSQFGVVSIGSINGYMWGCIILFTGLGATLTNTAHLVFLLAFTGMGTASVFWLEHTALVLGTAFGGGFFMAVGMDLFACTGYVEILNRCFDGIPPHSYEVPGPAWAILAAGLGLGVACFYIQTRSGPPPPPDPTNNPAYWLFGAIPPSMPPPTWFKVPNGKLPSTS</sequence>
<keyword evidence="2 5" id="KW-0812">Transmembrane</keyword>
<accession>A0AAD5XFX7</accession>
<organism evidence="7 8">
    <name type="scientific">Physocladia obscura</name>
    <dbReference type="NCBI Taxonomy" id="109957"/>
    <lineage>
        <taxon>Eukaryota</taxon>
        <taxon>Fungi</taxon>
        <taxon>Fungi incertae sedis</taxon>
        <taxon>Chytridiomycota</taxon>
        <taxon>Chytridiomycota incertae sedis</taxon>
        <taxon>Chytridiomycetes</taxon>
        <taxon>Chytridiales</taxon>
        <taxon>Chytriomycetaceae</taxon>
        <taxon>Physocladia</taxon>
    </lineage>
</organism>
<evidence type="ECO:0000256" key="2">
    <source>
        <dbReference type="ARBA" id="ARBA00022692"/>
    </source>
</evidence>
<feature type="domain" description="TM7S3/TM198-like" evidence="6">
    <location>
        <begin position="10"/>
        <end position="139"/>
    </location>
</feature>
<evidence type="ECO:0000256" key="1">
    <source>
        <dbReference type="ARBA" id="ARBA00004141"/>
    </source>
</evidence>
<evidence type="ECO:0000313" key="8">
    <source>
        <dbReference type="Proteomes" id="UP001211907"/>
    </source>
</evidence>
<dbReference type="Pfam" id="PF13886">
    <property type="entry name" value="TM7S3_TM198"/>
    <property type="match status" value="1"/>
</dbReference>
<evidence type="ECO:0000256" key="5">
    <source>
        <dbReference type="SAM" id="Phobius"/>
    </source>
</evidence>
<evidence type="ECO:0000313" key="7">
    <source>
        <dbReference type="EMBL" id="KAJ3134372.1"/>
    </source>
</evidence>
<feature type="transmembrane region" description="Helical" evidence="5">
    <location>
        <begin position="77"/>
        <end position="100"/>
    </location>
</feature>
<evidence type="ECO:0000256" key="4">
    <source>
        <dbReference type="ARBA" id="ARBA00023136"/>
    </source>
</evidence>
<proteinExistence type="predicted"/>
<keyword evidence="4 5" id="KW-0472">Membrane</keyword>
<dbReference type="EMBL" id="JADGJH010000192">
    <property type="protein sequence ID" value="KAJ3134372.1"/>
    <property type="molecule type" value="Genomic_DNA"/>
</dbReference>
<dbReference type="AlphaFoldDB" id="A0AAD5XFX7"/>
<feature type="transmembrane region" description="Helical" evidence="5">
    <location>
        <begin position="120"/>
        <end position="138"/>
    </location>
</feature>
<evidence type="ECO:0000256" key="3">
    <source>
        <dbReference type="ARBA" id="ARBA00022989"/>
    </source>
</evidence>
<feature type="transmembrane region" description="Helical" evidence="5">
    <location>
        <begin position="51"/>
        <end position="70"/>
    </location>
</feature>
<comment type="subcellular location">
    <subcellularLocation>
        <location evidence="1">Membrane</location>
        <topology evidence="1">Multi-pass membrane protein</topology>
    </subcellularLocation>
</comment>
<gene>
    <name evidence="7" type="ORF">HK100_003632</name>
</gene>
<evidence type="ECO:0000259" key="6">
    <source>
        <dbReference type="Pfam" id="PF13886"/>
    </source>
</evidence>